<name>A0A1L5FB33_CLOKL</name>
<reference evidence="2 3" key="1">
    <citation type="submission" date="2016-12" db="EMBL/GenBank/DDBJ databases">
        <title>Complete genome sequence of Clostridium kluyveri JZZ isolated from the pit mud of a Chinese flavor liquor-making factory.</title>
        <authorList>
            <person name="Wang Y."/>
        </authorList>
    </citation>
    <scope>NUCLEOTIDE SEQUENCE [LARGE SCALE GENOMIC DNA]</scope>
    <source>
        <strain evidence="2 3">JZZ</strain>
    </source>
</reference>
<feature type="transmembrane region" description="Helical" evidence="1">
    <location>
        <begin position="15"/>
        <end position="35"/>
    </location>
</feature>
<proteinExistence type="predicted"/>
<dbReference type="Proteomes" id="UP000184604">
    <property type="component" value="Chromosome"/>
</dbReference>
<evidence type="ECO:0000313" key="3">
    <source>
        <dbReference type="Proteomes" id="UP000184604"/>
    </source>
</evidence>
<gene>
    <name evidence="2" type="ORF">BS101_16545</name>
</gene>
<dbReference type="AlphaFoldDB" id="A0A1L5FB33"/>
<accession>A0A1L5FB33</accession>
<keyword evidence="1" id="KW-0812">Transmembrane</keyword>
<keyword evidence="1" id="KW-0472">Membrane</keyword>
<evidence type="ECO:0000313" key="2">
    <source>
        <dbReference type="EMBL" id="APM40231.1"/>
    </source>
</evidence>
<organism evidence="2 3">
    <name type="scientific">Clostridium kluyveri</name>
    <dbReference type="NCBI Taxonomy" id="1534"/>
    <lineage>
        <taxon>Bacteria</taxon>
        <taxon>Bacillati</taxon>
        <taxon>Bacillota</taxon>
        <taxon>Clostridia</taxon>
        <taxon>Eubacteriales</taxon>
        <taxon>Clostridiaceae</taxon>
        <taxon>Clostridium</taxon>
    </lineage>
</organism>
<keyword evidence="1" id="KW-1133">Transmembrane helix</keyword>
<evidence type="ECO:0000256" key="1">
    <source>
        <dbReference type="SAM" id="Phobius"/>
    </source>
</evidence>
<sequence length="73" mass="8671">MFLPYGKYPTSNENIWIGWIKFLTFMYIISGDNFLDNINRSFDEIWNYETSARDLERIIKRSTEGVIRSVKGV</sequence>
<protein>
    <submittedName>
        <fullName evidence="2">Uncharacterized protein</fullName>
    </submittedName>
</protein>
<dbReference type="EMBL" id="CP018335">
    <property type="protein sequence ID" value="APM40231.1"/>
    <property type="molecule type" value="Genomic_DNA"/>
</dbReference>